<dbReference type="Proteomes" id="UP000239388">
    <property type="component" value="Unassembled WGS sequence"/>
</dbReference>
<proteinExistence type="predicted"/>
<protein>
    <submittedName>
        <fullName evidence="2">Uncharacterized protein</fullName>
    </submittedName>
</protein>
<name>A0A2S8FHF4_9BACT</name>
<accession>A0A2S8FHF4</accession>
<evidence type="ECO:0000313" key="3">
    <source>
        <dbReference type="Proteomes" id="UP000239388"/>
    </source>
</evidence>
<dbReference type="EMBL" id="PUIB01000019">
    <property type="protein sequence ID" value="PQO31597.1"/>
    <property type="molecule type" value="Genomic_DNA"/>
</dbReference>
<evidence type="ECO:0000256" key="1">
    <source>
        <dbReference type="SAM" id="MobiDB-lite"/>
    </source>
</evidence>
<evidence type="ECO:0000313" key="2">
    <source>
        <dbReference type="EMBL" id="PQO31597.1"/>
    </source>
</evidence>
<comment type="caution">
    <text evidence="2">The sequence shown here is derived from an EMBL/GenBank/DDBJ whole genome shotgun (WGS) entry which is preliminary data.</text>
</comment>
<feature type="region of interest" description="Disordered" evidence="1">
    <location>
        <begin position="1"/>
        <end position="32"/>
    </location>
</feature>
<organism evidence="2 3">
    <name type="scientific">Blastopirellula marina</name>
    <dbReference type="NCBI Taxonomy" id="124"/>
    <lineage>
        <taxon>Bacteria</taxon>
        <taxon>Pseudomonadati</taxon>
        <taxon>Planctomycetota</taxon>
        <taxon>Planctomycetia</taxon>
        <taxon>Pirellulales</taxon>
        <taxon>Pirellulaceae</taxon>
        <taxon>Blastopirellula</taxon>
    </lineage>
</organism>
<sequence length="85" mass="9620">MRSRDEHADEDDDMATKRSVQAGLPGHGKTLGKSPAIAEMATFWIKRQPSWYARANIFWLTANIKRNRGLCGKLGRQNTSKMKCL</sequence>
<reference evidence="2 3" key="1">
    <citation type="submission" date="2018-02" db="EMBL/GenBank/DDBJ databases">
        <title>Comparative genomes isolates from brazilian mangrove.</title>
        <authorList>
            <person name="Araujo J.E."/>
            <person name="Taketani R.G."/>
            <person name="Silva M.C.P."/>
            <person name="Loureco M.V."/>
            <person name="Andreote F.D."/>
        </authorList>
    </citation>
    <scope>NUCLEOTIDE SEQUENCE [LARGE SCALE GENOMIC DNA]</scope>
    <source>
        <strain evidence="2 3">NAP PRIS-MGV</strain>
    </source>
</reference>
<gene>
    <name evidence="2" type="ORF">C5Y98_19465</name>
</gene>
<dbReference type="AlphaFoldDB" id="A0A2S8FHF4"/>